<dbReference type="EMBL" id="LGCL01000044">
    <property type="protein sequence ID" value="KPL70770.1"/>
    <property type="molecule type" value="Genomic_DNA"/>
</dbReference>
<reference evidence="1" key="1">
    <citation type="submission" date="2015-07" db="EMBL/GenBank/DDBJ databases">
        <title>Genome sequence of Ornatilinea apprima DSM 23815.</title>
        <authorList>
            <person name="Hemp J."/>
            <person name="Ward L.M."/>
            <person name="Pace L.A."/>
            <person name="Fischer W.W."/>
        </authorList>
    </citation>
    <scope>NUCLEOTIDE SEQUENCE [LARGE SCALE GENOMIC DNA]</scope>
    <source>
        <strain evidence="1">P3M-1</strain>
    </source>
</reference>
<protein>
    <submittedName>
        <fullName evidence="1">Uncharacterized protein</fullName>
    </submittedName>
</protein>
<keyword evidence="2" id="KW-1185">Reference proteome</keyword>
<dbReference type="AlphaFoldDB" id="A0A0N8GKV7"/>
<dbReference type="Proteomes" id="UP000050417">
    <property type="component" value="Unassembled WGS sequence"/>
</dbReference>
<evidence type="ECO:0000313" key="1">
    <source>
        <dbReference type="EMBL" id="KPL70770.1"/>
    </source>
</evidence>
<gene>
    <name evidence="1" type="ORF">ADN00_18005</name>
</gene>
<comment type="caution">
    <text evidence="1">The sequence shown here is derived from an EMBL/GenBank/DDBJ whole genome shotgun (WGS) entry which is preliminary data.</text>
</comment>
<name>A0A0N8GKV7_9CHLR</name>
<proteinExistence type="predicted"/>
<accession>A0A0N8GKV7</accession>
<evidence type="ECO:0000313" key="2">
    <source>
        <dbReference type="Proteomes" id="UP000050417"/>
    </source>
</evidence>
<organism evidence="1 2">
    <name type="scientific">Ornatilinea apprima</name>
    <dbReference type="NCBI Taxonomy" id="1134406"/>
    <lineage>
        <taxon>Bacteria</taxon>
        <taxon>Bacillati</taxon>
        <taxon>Chloroflexota</taxon>
        <taxon>Anaerolineae</taxon>
        <taxon>Anaerolineales</taxon>
        <taxon>Anaerolineaceae</taxon>
        <taxon>Ornatilinea</taxon>
    </lineage>
</organism>
<sequence length="184" mass="20590">MDWNLARIRPTFKSHAIWIPNDVEIFWQRGGASLLADLLDAIGARVQRETSLPIAVHQPGVPRSPAEVCPGDLEFHHSFTPWSKKPYADRLPLNLEKAWRVDEFLGMQRAKSHCPGVSSTPCKIRMPLSTPFKKNRSYKYHIWSTSSGVKPKKRTAGATVSGGTANDEPIRTWFLASHCRTASG</sequence>
<dbReference type="STRING" id="1134406.ADN00_18005"/>